<keyword evidence="1" id="KW-0812">Transmembrane</keyword>
<dbReference type="InterPro" id="IPR036610">
    <property type="entry name" value="PEBP-like_sf"/>
</dbReference>
<dbReference type="PANTHER" id="PTHR30289:SF1">
    <property type="entry name" value="PEBP (PHOSPHATIDYLETHANOLAMINE-BINDING PROTEIN) FAMILY PROTEIN"/>
    <property type="match status" value="1"/>
</dbReference>
<name>Q74MM9_NANEQ</name>
<dbReference type="CDD" id="cd00865">
    <property type="entry name" value="PEBP_bact_arch"/>
    <property type="match status" value="1"/>
</dbReference>
<dbReference type="Gene3D" id="3.90.280.10">
    <property type="entry name" value="PEBP-like"/>
    <property type="match status" value="1"/>
</dbReference>
<gene>
    <name evidence="2" type="ordered locus">NEQ159</name>
</gene>
<dbReference type="EnsemblBacteria" id="AAR39014">
    <property type="protein sequence ID" value="AAR39014"/>
    <property type="gene ID" value="NEQ159"/>
</dbReference>
<feature type="transmembrane region" description="Helical" evidence="1">
    <location>
        <begin position="6"/>
        <end position="23"/>
    </location>
</feature>
<dbReference type="SUPFAM" id="SSF49777">
    <property type="entry name" value="PEBP-like"/>
    <property type="match status" value="1"/>
</dbReference>
<accession>Q74MM9</accession>
<dbReference type="AlphaFoldDB" id="Q74MM9"/>
<evidence type="ECO:0000313" key="3">
    <source>
        <dbReference type="Proteomes" id="UP000000578"/>
    </source>
</evidence>
<dbReference type="Pfam" id="PF01161">
    <property type="entry name" value="PBP"/>
    <property type="match status" value="1"/>
</dbReference>
<dbReference type="EMBL" id="AE017199">
    <property type="protein sequence ID" value="AAR39014.1"/>
    <property type="molecule type" value="Genomic_DNA"/>
</dbReference>
<sequence length="179" mass="20930">MEKKVLIAIPLLLSVGFIFYYFSPPSNNMGFAKIYIDSEFMPKKYTCDGENINPRIEFNEPGIYAIIMHDPDAPAGDWFHWGIIFWGKEILEGLPKTHKGENFIQTYNDFYYYNYITGNIKGIGYDGPCPPKGKPHRYVFEVYKLDSKPDKDIIEKTDIIKFVKEHALEKQEFVYLYGR</sequence>
<keyword evidence="1" id="KW-1133">Transmembrane helix</keyword>
<dbReference type="HOGENOM" id="CLU_083918_3_2_2"/>
<keyword evidence="3" id="KW-1185">Reference proteome</keyword>
<dbReference type="STRING" id="228908.NEQ159"/>
<proteinExistence type="predicted"/>
<organism evidence="2 3">
    <name type="scientific">Nanoarchaeum equitans (strain Kin4-M)</name>
    <dbReference type="NCBI Taxonomy" id="228908"/>
    <lineage>
        <taxon>Archaea</taxon>
        <taxon>Nanobdellota</taxon>
        <taxon>Candidatus Nanoarchaeia</taxon>
        <taxon>Nanoarchaeales</taxon>
        <taxon>Nanoarchaeaceae</taxon>
        <taxon>Nanoarchaeum</taxon>
    </lineage>
</organism>
<dbReference type="InterPro" id="IPR005247">
    <property type="entry name" value="YbhB_YbcL/LppC-like"/>
</dbReference>
<dbReference type="BioCyc" id="NEQU228908:GJB6-171-MONOMER"/>
<reference evidence="2 3" key="1">
    <citation type="journal article" date="2003" name="Proc. Natl. Acad. Sci. U.S.A.">
        <title>The genome of Nanoarchaeum equitans: insights into early archaeal evolution and derived parasitism.</title>
        <authorList>
            <person name="Waters E."/>
            <person name="Hohn M.J."/>
            <person name="Ahel I."/>
            <person name="Graham D.E."/>
            <person name="Adams M.D."/>
            <person name="Barnstead M."/>
            <person name="Beeson K.Y."/>
            <person name="Bibbs L."/>
            <person name="Bolanos R."/>
            <person name="Keller M."/>
            <person name="Kretz K."/>
            <person name="Lin X."/>
            <person name="Mathur E."/>
            <person name="Ni J."/>
            <person name="Podar M."/>
            <person name="Richardson T."/>
            <person name="Sutton G.G."/>
            <person name="Simon M."/>
            <person name="Soll D."/>
            <person name="Stetter K.O."/>
            <person name="Short J.M."/>
            <person name="Noordewier M."/>
        </authorList>
    </citation>
    <scope>NUCLEOTIDE SEQUENCE [LARGE SCALE GENOMIC DNA]</scope>
    <source>
        <strain evidence="2 3">Kin4-M</strain>
    </source>
</reference>
<dbReference type="NCBIfam" id="TIGR00481">
    <property type="entry name" value="YbhB/YbcL family Raf kinase inhibitor-like protein"/>
    <property type="match status" value="1"/>
</dbReference>
<dbReference type="PANTHER" id="PTHR30289">
    <property type="entry name" value="UNCHARACTERIZED PROTEIN YBCL-RELATED"/>
    <property type="match status" value="1"/>
</dbReference>
<keyword evidence="1" id="KW-0472">Membrane</keyword>
<dbReference type="KEGG" id="neq:NEQ159"/>
<protein>
    <submittedName>
        <fullName evidence="2">NEQ159</fullName>
    </submittedName>
</protein>
<evidence type="ECO:0000256" key="1">
    <source>
        <dbReference type="SAM" id="Phobius"/>
    </source>
</evidence>
<dbReference type="Proteomes" id="UP000000578">
    <property type="component" value="Chromosome"/>
</dbReference>
<dbReference type="InterPro" id="IPR008914">
    <property type="entry name" value="PEBP"/>
</dbReference>
<evidence type="ECO:0000313" key="2">
    <source>
        <dbReference type="EMBL" id="AAR39014.1"/>
    </source>
</evidence>